<sequence>MEPEPGRCRRTDGKKWRCSKDVVPDQKYCERHMHRGRQRSRKHVEASQITTATSSSINNTKNSAVNSNTSLSGSIPRTEVGFVCLFSVLGCRNLCFDFIDSMEPEASRCRRTDGRKWQCNRDVVPDQKYCERHVHRGRQSSRKHVETSQLATNTTTTIAKNTNNNLLNSNTNFSIYQ</sequence>
<keyword evidence="3" id="KW-0010">Activator</keyword>
<keyword evidence="1 3" id="KW-0539">Nucleus</keyword>
<proteinExistence type="inferred from homology"/>
<feature type="region of interest" description="Disordered" evidence="4">
    <location>
        <begin position="32"/>
        <end position="72"/>
    </location>
</feature>
<keyword evidence="3" id="KW-0804">Transcription</keyword>
<evidence type="ECO:0000256" key="2">
    <source>
        <dbReference type="PROSITE-ProRule" id="PRU01002"/>
    </source>
</evidence>
<dbReference type="GO" id="GO:0032502">
    <property type="term" value="P:developmental process"/>
    <property type="evidence" value="ECO:0007669"/>
    <property type="project" value="InterPro"/>
</dbReference>
<comment type="similarity">
    <text evidence="3">Belongs to the GRF family.</text>
</comment>
<organism evidence="6 7">
    <name type="scientific">Tetracentron sinense</name>
    <name type="common">Spur-leaf</name>
    <dbReference type="NCBI Taxonomy" id="13715"/>
    <lineage>
        <taxon>Eukaryota</taxon>
        <taxon>Viridiplantae</taxon>
        <taxon>Streptophyta</taxon>
        <taxon>Embryophyta</taxon>
        <taxon>Tracheophyta</taxon>
        <taxon>Spermatophyta</taxon>
        <taxon>Magnoliopsida</taxon>
        <taxon>Trochodendrales</taxon>
        <taxon>Trochodendraceae</taxon>
        <taxon>Tetracentron</taxon>
    </lineage>
</organism>
<dbReference type="InterPro" id="IPR014977">
    <property type="entry name" value="WRC_dom"/>
</dbReference>
<protein>
    <recommendedName>
        <fullName evidence="3">Growth-regulating factor</fullName>
    </recommendedName>
</protein>
<evidence type="ECO:0000313" key="7">
    <source>
        <dbReference type="Proteomes" id="UP000655225"/>
    </source>
</evidence>
<evidence type="ECO:0000313" key="6">
    <source>
        <dbReference type="EMBL" id="KAF8412355.1"/>
    </source>
</evidence>
<dbReference type="Proteomes" id="UP000655225">
    <property type="component" value="Unassembled WGS sequence"/>
</dbReference>
<comment type="domain">
    <text evidence="3">The QLQ domain and WRC domain may be involved in protein-protein interaction and DNA-binding, respectively.</text>
</comment>
<feature type="domain" description="WRC" evidence="5">
    <location>
        <begin position="103"/>
        <end position="147"/>
    </location>
</feature>
<dbReference type="GO" id="GO:0005524">
    <property type="term" value="F:ATP binding"/>
    <property type="evidence" value="ECO:0007669"/>
    <property type="project" value="UniProtKB-UniRule"/>
</dbReference>
<dbReference type="OrthoDB" id="1927209at2759"/>
<comment type="caution">
    <text evidence="6">The sequence shown here is derived from an EMBL/GenBank/DDBJ whole genome shotgun (WGS) entry which is preliminary data.</text>
</comment>
<comment type="function">
    <text evidence="3">Transcription activator.</text>
</comment>
<gene>
    <name evidence="6" type="ORF">HHK36_000318</name>
</gene>
<dbReference type="PROSITE" id="PS51667">
    <property type="entry name" value="WRC"/>
    <property type="match status" value="2"/>
</dbReference>
<feature type="domain" description="WRC" evidence="5">
    <location>
        <begin position="2"/>
        <end position="46"/>
    </location>
</feature>
<dbReference type="PANTHER" id="PTHR31602">
    <property type="entry name" value="GROWTH-REGULATING FACTOR 5"/>
    <property type="match status" value="1"/>
</dbReference>
<name>A0A834ZRQ4_TETSI</name>
<comment type="caution">
    <text evidence="2">Lacks conserved residue(s) required for the propagation of feature annotation.</text>
</comment>
<dbReference type="PANTHER" id="PTHR31602:SF81">
    <property type="entry name" value="GROWTH-REGULATING FACTOR 9"/>
    <property type="match status" value="1"/>
</dbReference>
<evidence type="ECO:0000259" key="5">
    <source>
        <dbReference type="PROSITE" id="PS51667"/>
    </source>
</evidence>
<keyword evidence="7" id="KW-1185">Reference proteome</keyword>
<reference evidence="6 7" key="1">
    <citation type="submission" date="2020-04" db="EMBL/GenBank/DDBJ databases">
        <title>Plant Genome Project.</title>
        <authorList>
            <person name="Zhang R.-G."/>
        </authorList>
    </citation>
    <scope>NUCLEOTIDE SEQUENCE [LARGE SCALE GENOMIC DNA]</scope>
    <source>
        <strain evidence="6">YNK0</strain>
        <tissue evidence="6">Leaf</tissue>
    </source>
</reference>
<comment type="subcellular location">
    <subcellularLocation>
        <location evidence="3">Nucleus</location>
    </subcellularLocation>
</comment>
<dbReference type="EMBL" id="JABCRI010000001">
    <property type="protein sequence ID" value="KAF8412355.1"/>
    <property type="molecule type" value="Genomic_DNA"/>
</dbReference>
<feature type="compositionally biased region" description="Low complexity" evidence="4">
    <location>
        <begin position="46"/>
        <end position="64"/>
    </location>
</feature>
<evidence type="ECO:0000256" key="1">
    <source>
        <dbReference type="ARBA" id="ARBA00023242"/>
    </source>
</evidence>
<accession>A0A834ZRQ4</accession>
<dbReference type="AlphaFoldDB" id="A0A834ZRQ4"/>
<keyword evidence="3" id="KW-0805">Transcription regulation</keyword>
<evidence type="ECO:0000256" key="3">
    <source>
        <dbReference type="RuleBase" id="RU367127"/>
    </source>
</evidence>
<feature type="compositionally biased region" description="Basic residues" evidence="4">
    <location>
        <begin position="32"/>
        <end position="42"/>
    </location>
</feature>
<dbReference type="InterPro" id="IPR031137">
    <property type="entry name" value="GRF"/>
</dbReference>
<evidence type="ECO:0000256" key="4">
    <source>
        <dbReference type="SAM" id="MobiDB-lite"/>
    </source>
</evidence>
<dbReference type="GO" id="GO:0006351">
    <property type="term" value="P:DNA-templated transcription"/>
    <property type="evidence" value="ECO:0007669"/>
    <property type="project" value="UniProtKB-UniRule"/>
</dbReference>
<dbReference type="Pfam" id="PF08879">
    <property type="entry name" value="WRC"/>
    <property type="match status" value="2"/>
</dbReference>
<dbReference type="GO" id="GO:0005634">
    <property type="term" value="C:nucleus"/>
    <property type="evidence" value="ECO:0007669"/>
    <property type="project" value="UniProtKB-SubCell"/>
</dbReference>